<feature type="region of interest" description="Disordered" evidence="1">
    <location>
        <begin position="1"/>
        <end position="22"/>
    </location>
</feature>
<evidence type="ECO:0000256" key="1">
    <source>
        <dbReference type="SAM" id="MobiDB-lite"/>
    </source>
</evidence>
<sequence length="101" mass="11147">MLLPRPDQRRRPGSWDGELKPLSGLLPRGQRVTCCWRGSLADCLPPRSPQFTKGGVLQATKSVRNDEINDVVDEASWDLARTITAKDELQAKSEAFLTAVG</sequence>
<evidence type="ECO:0000313" key="2">
    <source>
        <dbReference type="EMBL" id="GMH08486.1"/>
    </source>
</evidence>
<protein>
    <submittedName>
        <fullName evidence="2">Uncharacterized protein</fullName>
    </submittedName>
</protein>
<name>A0AAD3SCW1_NEPGR</name>
<dbReference type="EMBL" id="BSYO01000008">
    <property type="protein sequence ID" value="GMH08486.1"/>
    <property type="molecule type" value="Genomic_DNA"/>
</dbReference>
<keyword evidence="3" id="KW-1185">Reference proteome</keyword>
<organism evidence="2 3">
    <name type="scientific">Nepenthes gracilis</name>
    <name type="common">Slender pitcher plant</name>
    <dbReference type="NCBI Taxonomy" id="150966"/>
    <lineage>
        <taxon>Eukaryota</taxon>
        <taxon>Viridiplantae</taxon>
        <taxon>Streptophyta</taxon>
        <taxon>Embryophyta</taxon>
        <taxon>Tracheophyta</taxon>
        <taxon>Spermatophyta</taxon>
        <taxon>Magnoliopsida</taxon>
        <taxon>eudicotyledons</taxon>
        <taxon>Gunneridae</taxon>
        <taxon>Pentapetalae</taxon>
        <taxon>Caryophyllales</taxon>
        <taxon>Nepenthaceae</taxon>
        <taxon>Nepenthes</taxon>
    </lineage>
</organism>
<dbReference type="AlphaFoldDB" id="A0AAD3SCW1"/>
<feature type="compositionally biased region" description="Basic and acidic residues" evidence="1">
    <location>
        <begin position="1"/>
        <end position="10"/>
    </location>
</feature>
<reference evidence="2" key="1">
    <citation type="submission" date="2023-05" db="EMBL/GenBank/DDBJ databases">
        <title>Nepenthes gracilis genome sequencing.</title>
        <authorList>
            <person name="Fukushima K."/>
        </authorList>
    </citation>
    <scope>NUCLEOTIDE SEQUENCE</scope>
    <source>
        <strain evidence="2">SING2019-196</strain>
    </source>
</reference>
<comment type="caution">
    <text evidence="2">The sequence shown here is derived from an EMBL/GenBank/DDBJ whole genome shotgun (WGS) entry which is preliminary data.</text>
</comment>
<gene>
    <name evidence="2" type="ORF">Nepgr_010326</name>
</gene>
<dbReference type="Proteomes" id="UP001279734">
    <property type="component" value="Unassembled WGS sequence"/>
</dbReference>
<accession>A0AAD3SCW1</accession>
<evidence type="ECO:0000313" key="3">
    <source>
        <dbReference type="Proteomes" id="UP001279734"/>
    </source>
</evidence>
<proteinExistence type="predicted"/>